<feature type="short sequence motif" description="GXSXG" evidence="2">
    <location>
        <begin position="60"/>
        <end position="64"/>
    </location>
</feature>
<organism evidence="5 6">
    <name type="scientific">Legionella pneumophila</name>
    <dbReference type="NCBI Taxonomy" id="446"/>
    <lineage>
        <taxon>Bacteria</taxon>
        <taxon>Pseudomonadati</taxon>
        <taxon>Pseudomonadota</taxon>
        <taxon>Gammaproteobacteria</taxon>
        <taxon>Legionellales</taxon>
        <taxon>Legionellaceae</taxon>
        <taxon>Legionella</taxon>
    </lineage>
</organism>
<evidence type="ECO:0000313" key="5">
    <source>
        <dbReference type="EMBL" id="HAU1879087.1"/>
    </source>
</evidence>
<feature type="active site" description="Proton acceptor" evidence="2">
    <location>
        <position position="313"/>
    </location>
</feature>
<dbReference type="CDD" id="cd22304">
    <property type="entry name" value="VpdB_C"/>
    <property type="match status" value="1"/>
</dbReference>
<dbReference type="Pfam" id="PF01734">
    <property type="entry name" value="Patatin"/>
    <property type="match status" value="1"/>
</dbReference>
<feature type="short sequence motif" description="DGA/G" evidence="2">
    <location>
        <begin position="313"/>
        <end position="315"/>
    </location>
</feature>
<dbReference type="PANTHER" id="PTHR46394">
    <property type="entry name" value="ANNEXIN"/>
    <property type="match status" value="1"/>
</dbReference>
<dbReference type="RefSeq" id="WP_010946959.1">
    <property type="nucleotide sequence ID" value="NZ_CCZO01000019.1"/>
</dbReference>
<comment type="caution">
    <text evidence="5">The sequence shown here is derived from an EMBL/GenBank/DDBJ whole genome shotgun (WGS) entry which is preliminary data.</text>
</comment>
<dbReference type="EMBL" id="DACWHX010000002">
    <property type="protein sequence ID" value="HAU1879087.1"/>
    <property type="molecule type" value="Genomic_DNA"/>
</dbReference>
<sequence length="598" mass="66329">MKTVNSQNGTSAEPSVNLGKLSTAKNLVFRGGGSKGIAYVGALQSLSEQGVLENIENVAGSSAGAMTAAIVACGGSADLMEYFCSANSLEDFVDNPLTRKLAKLFMDKKGFLAGILIELFKSNKMLPSDSSAAYTSLSHEQTDKQLDAKSSLAEAKLVTKPSKLTFPVASKGTKLVEAMEHVMRMAIFTHFPESLDNELKNVREKLNAIEDKGSAEYINLAKRQQIVEDTQKIINGLHDPNFDLTFGHLHTLHQYDPQRFKELHITGTDENGELRIFSHEKDADMPVSIAVRISASLPGVFDPVIYEGRKYIDGGAANNLPVNIFFNKEEAYTPGVVTTIGVSCENQLDITEKEFKNPSFMERIKEYLGDFVKKILCKLDVEGAVKEQKREMLKYIDNGNLFVMVAPPISVTTAQMHINDKEKEGVIEVGKAFCDMQLKSMIDADYKPQPFDEKAAKILTNSSQQQEQLKEKTMLFKSRLQSFKQGEGVKPWSQHVENAIDRLMSLKGEITKAQVDLGRTWFDIKSENADPAVRLKKFNDAFLASPLAKPSSNQQEINFSKEIRKEIDLLKGLPGLNNTSSHCTEEFNEQSTPSLYRA</sequence>
<evidence type="ECO:0000256" key="1">
    <source>
        <dbReference type="ARBA" id="ARBA00023098"/>
    </source>
</evidence>
<evidence type="ECO:0000259" key="4">
    <source>
        <dbReference type="PROSITE" id="PS51635"/>
    </source>
</evidence>
<dbReference type="SUPFAM" id="SSF52151">
    <property type="entry name" value="FabD/lysophospholipase-like"/>
    <property type="match status" value="1"/>
</dbReference>
<dbReference type="CDD" id="cd07207">
    <property type="entry name" value="Pat_ExoU_VipD_like"/>
    <property type="match status" value="1"/>
</dbReference>
<evidence type="ECO:0000256" key="2">
    <source>
        <dbReference type="PROSITE-ProRule" id="PRU01161"/>
    </source>
</evidence>
<dbReference type="GeneID" id="57035218"/>
<evidence type="ECO:0000313" key="6">
    <source>
        <dbReference type="Proteomes" id="UP000866496"/>
    </source>
</evidence>
<gene>
    <name evidence="5" type="primary">vpdB</name>
    <name evidence="5" type="ORF">JBJ86_02315</name>
</gene>
<dbReference type="InterPro" id="IPR016035">
    <property type="entry name" value="Acyl_Trfase/lysoPLipase"/>
</dbReference>
<dbReference type="InterPro" id="IPR002641">
    <property type="entry name" value="PNPLA_dom"/>
</dbReference>
<feature type="short sequence motif" description="GXGXXG" evidence="2">
    <location>
        <begin position="31"/>
        <end position="36"/>
    </location>
</feature>
<dbReference type="SMR" id="A0AAN5PEZ1"/>
<keyword evidence="2" id="KW-0442">Lipid degradation</keyword>
<dbReference type="AlphaFoldDB" id="A0AAN5PEZ1"/>
<feature type="domain" description="PNPLA" evidence="4">
    <location>
        <begin position="27"/>
        <end position="326"/>
    </location>
</feature>
<proteinExistence type="predicted"/>
<dbReference type="InterPro" id="IPR052580">
    <property type="entry name" value="Lipid_Hydrolase"/>
</dbReference>
<reference evidence="5" key="2">
    <citation type="submission" date="2019-10" db="EMBL/GenBank/DDBJ databases">
        <authorList>
            <consortium name="NCBI Pathogen Detection Project"/>
        </authorList>
    </citation>
    <scope>NUCLEOTIDE SEQUENCE</scope>
    <source>
        <strain evidence="5">AZ00058701</strain>
    </source>
</reference>
<dbReference type="GO" id="GO:0016042">
    <property type="term" value="P:lipid catabolic process"/>
    <property type="evidence" value="ECO:0007669"/>
    <property type="project" value="UniProtKB-UniRule"/>
</dbReference>
<evidence type="ECO:0000256" key="3">
    <source>
        <dbReference type="SAM" id="MobiDB-lite"/>
    </source>
</evidence>
<keyword evidence="1 2" id="KW-0443">Lipid metabolism</keyword>
<name>A0AAN5PEZ1_LEGPN</name>
<dbReference type="Gene3D" id="3.40.1090.10">
    <property type="entry name" value="Cytosolic phospholipase A2 catalytic domain"/>
    <property type="match status" value="1"/>
</dbReference>
<dbReference type="GO" id="GO:0016787">
    <property type="term" value="F:hydrolase activity"/>
    <property type="evidence" value="ECO:0007669"/>
    <property type="project" value="UniProtKB-UniRule"/>
</dbReference>
<keyword evidence="2" id="KW-0378">Hydrolase</keyword>
<protein>
    <submittedName>
        <fullName evidence="5">Dot/Icm T4SS effector VpdB</fullName>
    </submittedName>
</protein>
<feature type="region of interest" description="Disordered" evidence="3">
    <location>
        <begin position="577"/>
        <end position="598"/>
    </location>
</feature>
<feature type="active site" description="Nucleophile" evidence="2">
    <location>
        <position position="62"/>
    </location>
</feature>
<reference evidence="5" key="1">
    <citation type="journal article" date="2018" name="Genome Biol.">
        <title>SKESA: strategic k-mer extension for scrupulous assemblies.</title>
        <authorList>
            <person name="Souvorov A."/>
            <person name="Agarwala R."/>
            <person name="Lipman D.J."/>
        </authorList>
    </citation>
    <scope>NUCLEOTIDE SEQUENCE</scope>
    <source>
        <strain evidence="5">AZ00058701</strain>
    </source>
</reference>
<feature type="compositionally biased region" description="Polar residues" evidence="3">
    <location>
        <begin position="589"/>
        <end position="598"/>
    </location>
</feature>
<dbReference type="PANTHER" id="PTHR46394:SF1">
    <property type="entry name" value="PNPLA DOMAIN-CONTAINING PROTEIN"/>
    <property type="match status" value="1"/>
</dbReference>
<dbReference type="Proteomes" id="UP000866496">
    <property type="component" value="Unassembled WGS sequence"/>
</dbReference>
<accession>A0AAN5PEZ1</accession>
<dbReference type="PROSITE" id="PS51635">
    <property type="entry name" value="PNPLA"/>
    <property type="match status" value="1"/>
</dbReference>